<dbReference type="EMBL" id="CAJVPU010002129">
    <property type="protein sequence ID" value="CAG8495507.1"/>
    <property type="molecule type" value="Genomic_DNA"/>
</dbReference>
<protein>
    <submittedName>
        <fullName evidence="1">16301_t:CDS:1</fullName>
    </submittedName>
</protein>
<name>A0ACA9KVH0_9GLOM</name>
<gene>
    <name evidence="1" type="ORF">DHETER_LOCUS2759</name>
</gene>
<organism evidence="1 2">
    <name type="scientific">Dentiscutata heterogama</name>
    <dbReference type="NCBI Taxonomy" id="1316150"/>
    <lineage>
        <taxon>Eukaryota</taxon>
        <taxon>Fungi</taxon>
        <taxon>Fungi incertae sedis</taxon>
        <taxon>Mucoromycota</taxon>
        <taxon>Glomeromycotina</taxon>
        <taxon>Glomeromycetes</taxon>
        <taxon>Diversisporales</taxon>
        <taxon>Gigasporaceae</taxon>
        <taxon>Dentiscutata</taxon>
    </lineage>
</organism>
<comment type="caution">
    <text evidence="1">The sequence shown here is derived from an EMBL/GenBank/DDBJ whole genome shotgun (WGS) entry which is preliminary data.</text>
</comment>
<dbReference type="Proteomes" id="UP000789702">
    <property type="component" value="Unassembled WGS sequence"/>
</dbReference>
<evidence type="ECO:0000313" key="2">
    <source>
        <dbReference type="Proteomes" id="UP000789702"/>
    </source>
</evidence>
<accession>A0ACA9KVH0</accession>
<evidence type="ECO:0000313" key="1">
    <source>
        <dbReference type="EMBL" id="CAG8495507.1"/>
    </source>
</evidence>
<reference evidence="1" key="1">
    <citation type="submission" date="2021-06" db="EMBL/GenBank/DDBJ databases">
        <authorList>
            <person name="Kallberg Y."/>
            <person name="Tangrot J."/>
            <person name="Rosling A."/>
        </authorList>
    </citation>
    <scope>NUCLEOTIDE SEQUENCE</scope>
    <source>
        <strain evidence="1">IL203A</strain>
    </source>
</reference>
<proteinExistence type="predicted"/>
<keyword evidence="2" id="KW-1185">Reference proteome</keyword>
<sequence>MPLQPQSLDDIDILDSLCKTLSGENFLVGDFIIAPSRPSHLFFVNCIQFTLQALFQYLIEFVEENSLSLKPTTILTEFELARKIQENKLSIQYGKDENFSIKLRSLFALAFLLSNEISAAFDALKEEMPTETKDIVQWLENNYIYGKKIRQMHNGNISSAPPLYPPQMWSVHNSMELGIPQTQNIVEA</sequence>